<evidence type="ECO:0000256" key="6">
    <source>
        <dbReference type="ARBA" id="ARBA00023014"/>
    </source>
</evidence>
<evidence type="ECO:0000313" key="11">
    <source>
        <dbReference type="Proteomes" id="UP000622687"/>
    </source>
</evidence>
<dbReference type="InterPro" id="IPR007197">
    <property type="entry name" value="rSAM"/>
</dbReference>
<feature type="domain" description="4Fe-4S ferredoxin-type" evidence="8">
    <location>
        <begin position="37"/>
        <end position="65"/>
    </location>
</feature>
<keyword evidence="4" id="KW-0479">Metal-binding</keyword>
<dbReference type="InterPro" id="IPR012839">
    <property type="entry name" value="Organic_radical_activase"/>
</dbReference>
<gene>
    <name evidence="10" type="ORF">I6U51_22730</name>
</gene>
<sequence>MSKGLVNKIIPFSMVDGPRNRMAIFFQGCNFDCLYCHNPETIKRCAQCGTCLFSCKFGAISMVGDSVIWQEEKCKDCGECIKVCKNSCGPKTKAMSVGEILQEVIKVKPFISGITVSGGECTLQNKFLVDLFEKVKKLDLTVFVDTNGSTDFSKNKDLVDLMDMAMLDIKSFDRDEHIKLTGRDNDIVLKNAEYLAGINKLYEVRTVIVPGVLDNFNNVNEISKLIASLNPEIRYKIIKYRPIGVRTDKIEAVQPNDEMMEELKVIASKNGCKNIIIV</sequence>
<accession>A0A934HY66</accession>
<comment type="catalytic activity">
    <reaction evidence="7">
        <text>glycyl-[protein] + reduced [flavodoxin] + S-adenosyl-L-methionine = glycin-2-yl radical-[protein] + semiquinone [flavodoxin] + 5'-deoxyadenosine + L-methionine + H(+)</text>
        <dbReference type="Rhea" id="RHEA:61976"/>
        <dbReference type="Rhea" id="RHEA-COMP:10622"/>
        <dbReference type="Rhea" id="RHEA-COMP:14480"/>
        <dbReference type="Rhea" id="RHEA-COMP:15993"/>
        <dbReference type="Rhea" id="RHEA-COMP:15994"/>
        <dbReference type="ChEBI" id="CHEBI:15378"/>
        <dbReference type="ChEBI" id="CHEBI:17319"/>
        <dbReference type="ChEBI" id="CHEBI:29947"/>
        <dbReference type="ChEBI" id="CHEBI:32722"/>
        <dbReference type="ChEBI" id="CHEBI:57618"/>
        <dbReference type="ChEBI" id="CHEBI:57844"/>
        <dbReference type="ChEBI" id="CHEBI:59789"/>
        <dbReference type="ChEBI" id="CHEBI:140311"/>
    </reaction>
</comment>
<dbReference type="CDD" id="cd01335">
    <property type="entry name" value="Radical_SAM"/>
    <property type="match status" value="1"/>
</dbReference>
<dbReference type="SFLD" id="SFLDF00392">
    <property type="entry name" value="YjjI_activase"/>
    <property type="match status" value="1"/>
</dbReference>
<dbReference type="RefSeq" id="WP_211144835.1">
    <property type="nucleotide sequence ID" value="NZ_JAEEGB010000045.1"/>
</dbReference>
<evidence type="ECO:0000256" key="5">
    <source>
        <dbReference type="ARBA" id="ARBA00023004"/>
    </source>
</evidence>
<dbReference type="PANTHER" id="PTHR30352">
    <property type="entry name" value="PYRUVATE FORMATE-LYASE-ACTIVATING ENZYME"/>
    <property type="match status" value="1"/>
</dbReference>
<dbReference type="InterPro" id="IPR013785">
    <property type="entry name" value="Aldolase_TIM"/>
</dbReference>
<dbReference type="InterPro" id="IPR040074">
    <property type="entry name" value="BssD/PflA/YjjW"/>
</dbReference>
<dbReference type="Proteomes" id="UP000622687">
    <property type="component" value="Unassembled WGS sequence"/>
</dbReference>
<feature type="domain" description="4Fe-4S ferredoxin-type" evidence="8">
    <location>
        <begin position="66"/>
        <end position="94"/>
    </location>
</feature>
<dbReference type="SUPFAM" id="SSF102114">
    <property type="entry name" value="Radical SAM enzymes"/>
    <property type="match status" value="1"/>
</dbReference>
<dbReference type="GO" id="GO:0046872">
    <property type="term" value="F:metal ion binding"/>
    <property type="evidence" value="ECO:0007669"/>
    <property type="project" value="UniProtKB-KW"/>
</dbReference>
<keyword evidence="11" id="KW-1185">Reference proteome</keyword>
<proteinExistence type="predicted"/>
<reference evidence="10" key="1">
    <citation type="submission" date="2020-12" db="EMBL/GenBank/DDBJ databases">
        <title>Clostridium thailandense sp. nov., a novel acetogenic bacterium isolated from peat land soil in Thailand.</title>
        <authorList>
            <person name="Chaikitkaew S."/>
            <person name="Birkeland N.K."/>
        </authorList>
    </citation>
    <scope>NUCLEOTIDE SEQUENCE</scope>
    <source>
        <strain evidence="10">DSM 17425</strain>
    </source>
</reference>
<dbReference type="PANTHER" id="PTHR30352:SF13">
    <property type="entry name" value="GLYCYL-RADICAL ENZYME ACTIVATING ENZYME YJJW-RELATED"/>
    <property type="match status" value="1"/>
</dbReference>
<dbReference type="InterPro" id="IPR023912">
    <property type="entry name" value="YjjW_bact"/>
</dbReference>
<dbReference type="PIRSF" id="PIRSF000371">
    <property type="entry name" value="PFL_act_enz"/>
    <property type="match status" value="1"/>
</dbReference>
<dbReference type="Gene3D" id="3.20.20.70">
    <property type="entry name" value="Aldolase class I"/>
    <property type="match status" value="1"/>
</dbReference>
<dbReference type="InterPro" id="IPR058240">
    <property type="entry name" value="rSAM_sf"/>
</dbReference>
<keyword evidence="5" id="KW-0408">Iron</keyword>
<dbReference type="InterPro" id="IPR017896">
    <property type="entry name" value="4Fe4S_Fe-S-bd"/>
</dbReference>
<comment type="cofactor">
    <cofactor evidence="1">
        <name>[4Fe-4S] cluster</name>
        <dbReference type="ChEBI" id="CHEBI:49883"/>
    </cofactor>
</comment>
<evidence type="ECO:0000259" key="8">
    <source>
        <dbReference type="PROSITE" id="PS51379"/>
    </source>
</evidence>
<evidence type="ECO:0000259" key="9">
    <source>
        <dbReference type="PROSITE" id="PS51918"/>
    </source>
</evidence>
<dbReference type="PROSITE" id="PS51379">
    <property type="entry name" value="4FE4S_FER_2"/>
    <property type="match status" value="2"/>
</dbReference>
<dbReference type="SFLD" id="SFLDG01118">
    <property type="entry name" value="activating_enzymes__group_2"/>
    <property type="match status" value="1"/>
</dbReference>
<dbReference type="GO" id="GO:0016491">
    <property type="term" value="F:oxidoreductase activity"/>
    <property type="evidence" value="ECO:0007669"/>
    <property type="project" value="InterPro"/>
</dbReference>
<protein>
    <submittedName>
        <fullName evidence="10">YjjW family glycine radical enzyme activase</fullName>
    </submittedName>
</protein>
<evidence type="ECO:0000256" key="4">
    <source>
        <dbReference type="ARBA" id="ARBA00022723"/>
    </source>
</evidence>
<feature type="domain" description="Radical SAM core" evidence="9">
    <location>
        <begin position="15"/>
        <end position="273"/>
    </location>
</feature>
<name>A0A934HY66_9CLOT</name>
<evidence type="ECO:0000256" key="3">
    <source>
        <dbReference type="ARBA" id="ARBA00022691"/>
    </source>
</evidence>
<evidence type="ECO:0000256" key="1">
    <source>
        <dbReference type="ARBA" id="ARBA00001966"/>
    </source>
</evidence>
<dbReference type="GO" id="GO:0051539">
    <property type="term" value="F:4 iron, 4 sulfur cluster binding"/>
    <property type="evidence" value="ECO:0007669"/>
    <property type="project" value="UniProtKB-KW"/>
</dbReference>
<dbReference type="AlphaFoldDB" id="A0A934HY66"/>
<dbReference type="Pfam" id="PF04055">
    <property type="entry name" value="Radical_SAM"/>
    <property type="match status" value="1"/>
</dbReference>
<evidence type="ECO:0000256" key="2">
    <source>
        <dbReference type="ARBA" id="ARBA00022485"/>
    </source>
</evidence>
<keyword evidence="6" id="KW-0411">Iron-sulfur</keyword>
<comment type="caution">
    <text evidence="10">The sequence shown here is derived from an EMBL/GenBank/DDBJ whole genome shotgun (WGS) entry which is preliminary data.</text>
</comment>
<keyword evidence="2" id="KW-0004">4Fe-4S</keyword>
<keyword evidence="3" id="KW-0949">S-adenosyl-L-methionine</keyword>
<dbReference type="SFLD" id="SFLDS00029">
    <property type="entry name" value="Radical_SAM"/>
    <property type="match status" value="1"/>
</dbReference>
<evidence type="ECO:0000313" key="10">
    <source>
        <dbReference type="EMBL" id="MBI6875493.1"/>
    </source>
</evidence>
<dbReference type="NCBIfam" id="TIGR04041">
    <property type="entry name" value="activase_YjjW"/>
    <property type="match status" value="1"/>
</dbReference>
<dbReference type="PROSITE" id="PS51918">
    <property type="entry name" value="RADICAL_SAM"/>
    <property type="match status" value="1"/>
</dbReference>
<evidence type="ECO:0000256" key="7">
    <source>
        <dbReference type="ARBA" id="ARBA00047365"/>
    </source>
</evidence>
<dbReference type="SUPFAM" id="SSF54862">
    <property type="entry name" value="4Fe-4S ferredoxins"/>
    <property type="match status" value="1"/>
</dbReference>
<dbReference type="InterPro" id="IPR034457">
    <property type="entry name" value="Organic_radical-activating"/>
</dbReference>
<dbReference type="EMBL" id="JAEEGB010000045">
    <property type="protein sequence ID" value="MBI6875493.1"/>
    <property type="molecule type" value="Genomic_DNA"/>
</dbReference>
<dbReference type="SFLD" id="SFLDG01066">
    <property type="entry name" value="organic_radical-activating_enz"/>
    <property type="match status" value="1"/>
</dbReference>
<organism evidence="10 11">
    <name type="scientific">Clostridium aciditolerans</name>
    <dbReference type="NCBI Taxonomy" id="339861"/>
    <lineage>
        <taxon>Bacteria</taxon>
        <taxon>Bacillati</taxon>
        <taxon>Bacillota</taxon>
        <taxon>Clostridia</taxon>
        <taxon>Eubacteriales</taxon>
        <taxon>Clostridiaceae</taxon>
        <taxon>Clostridium</taxon>
    </lineage>
</organism>